<evidence type="ECO:0000313" key="12">
    <source>
        <dbReference type="EMBL" id="SDW74663.1"/>
    </source>
</evidence>
<dbReference type="NCBIfam" id="TIGR01496">
    <property type="entry name" value="DHPS"/>
    <property type="match status" value="1"/>
</dbReference>
<feature type="domain" description="Pterin-binding" evidence="9">
    <location>
        <begin position="18"/>
        <end position="266"/>
    </location>
</feature>
<dbReference type="EMBL" id="FNMU01000004">
    <property type="protein sequence ID" value="SDW74663.1"/>
    <property type="molecule type" value="Genomic_DNA"/>
</dbReference>
<evidence type="ECO:0000259" key="9">
    <source>
        <dbReference type="PROSITE" id="PS50972"/>
    </source>
</evidence>
<evidence type="ECO:0000313" key="15">
    <source>
        <dbReference type="Proteomes" id="UP000267921"/>
    </source>
</evidence>
<evidence type="ECO:0000256" key="6">
    <source>
        <dbReference type="ARBA" id="ARBA00022723"/>
    </source>
</evidence>
<dbReference type="GO" id="GO:0046872">
    <property type="term" value="F:metal ion binding"/>
    <property type="evidence" value="ECO:0007669"/>
    <property type="project" value="UniProtKB-KW"/>
</dbReference>
<dbReference type="GO" id="GO:0046654">
    <property type="term" value="P:tetrahydrofolate biosynthetic process"/>
    <property type="evidence" value="ECO:0007669"/>
    <property type="project" value="TreeGrafter"/>
</dbReference>
<dbReference type="Proteomes" id="UP000267921">
    <property type="component" value="Unassembled WGS sequence"/>
</dbReference>
<evidence type="ECO:0000313" key="14">
    <source>
        <dbReference type="Proteomes" id="UP000198669"/>
    </source>
</evidence>
<reference evidence="11 15" key="3">
    <citation type="submission" date="2018-10" db="EMBL/GenBank/DDBJ databases">
        <title>Cultivation of a novel Methanohalophilus strain from Kebrit Deep of the Red Sea and a genomic comparison of members of the genus Methanohalophilus.</title>
        <authorList>
            <person name="Guan Y."/>
            <person name="Ngugi D.K."/>
            <person name="Stingl U."/>
        </authorList>
    </citation>
    <scope>NUCLEOTIDE SEQUENCE [LARGE SCALE GENOMIC DNA]</scope>
    <source>
        <strain evidence="11 15">DSM 3094</strain>
    </source>
</reference>
<keyword evidence="8" id="KW-0289">Folate biosynthesis</keyword>
<dbReference type="KEGG" id="mhaz:BHR79_04075"/>
<dbReference type="OrthoDB" id="371861at2157"/>
<dbReference type="GeneID" id="30582913"/>
<comment type="cofactor">
    <cofactor evidence="2">
        <name>Mg(2+)</name>
        <dbReference type="ChEBI" id="CHEBI:18420"/>
    </cofactor>
</comment>
<evidence type="ECO:0000313" key="11">
    <source>
        <dbReference type="EMBL" id="RNI07938.1"/>
    </source>
</evidence>
<evidence type="ECO:0000256" key="2">
    <source>
        <dbReference type="ARBA" id="ARBA00001946"/>
    </source>
</evidence>
<dbReference type="EC" id="2.5.1.15" evidence="4"/>
<evidence type="ECO:0000256" key="1">
    <source>
        <dbReference type="ARBA" id="ARBA00000012"/>
    </source>
</evidence>
<keyword evidence="7" id="KW-0460">Magnesium</keyword>
<dbReference type="Gene3D" id="3.20.20.20">
    <property type="entry name" value="Dihydropteroate synthase-like"/>
    <property type="match status" value="1"/>
</dbReference>
<dbReference type="InterPro" id="IPR006390">
    <property type="entry name" value="DHP_synth_dom"/>
</dbReference>
<gene>
    <name evidence="11" type="primary">folP</name>
    <name evidence="10" type="ORF">BHR79_04075</name>
    <name evidence="11" type="ORF">EFE40_08250</name>
    <name evidence="12" type="ORF">SAMN04515625_1559</name>
</gene>
<dbReference type="PROSITE" id="PS00793">
    <property type="entry name" value="DHPS_2"/>
    <property type="match status" value="1"/>
</dbReference>
<reference evidence="10 13" key="1">
    <citation type="submission" date="2016-10" db="EMBL/GenBank/DDBJ databases">
        <title>Methanohalophilus halophilus.</title>
        <authorList>
            <person name="L'haridon S."/>
        </authorList>
    </citation>
    <scope>NUCLEOTIDE SEQUENCE [LARGE SCALE GENOMIC DNA]</scope>
    <source>
        <strain evidence="10 13">Z-7982</strain>
    </source>
</reference>
<dbReference type="Proteomes" id="UP000186879">
    <property type="component" value="Chromosome"/>
</dbReference>
<evidence type="ECO:0000313" key="13">
    <source>
        <dbReference type="Proteomes" id="UP000186879"/>
    </source>
</evidence>
<keyword evidence="6" id="KW-0479">Metal-binding</keyword>
<dbReference type="EMBL" id="RJJG01000006">
    <property type="protein sequence ID" value="RNI07938.1"/>
    <property type="molecule type" value="Genomic_DNA"/>
</dbReference>
<dbReference type="Proteomes" id="UP000198669">
    <property type="component" value="Unassembled WGS sequence"/>
</dbReference>
<accession>A0A1L3Q1J5</accession>
<evidence type="ECO:0000256" key="3">
    <source>
        <dbReference type="ARBA" id="ARBA00004763"/>
    </source>
</evidence>
<dbReference type="InterPro" id="IPR045031">
    <property type="entry name" value="DHP_synth-like"/>
</dbReference>
<comment type="pathway">
    <text evidence="3">Cofactor biosynthesis; tetrahydrofolate biosynthesis; 7,8-dihydrofolate from 2-amino-4-hydroxy-6-hydroxymethyl-7,8-dihydropteridine diphosphate and 4-aminobenzoate: step 1/2.</text>
</comment>
<name>A0A1L3Q1J5_9EURY</name>
<evidence type="ECO:0000313" key="10">
    <source>
        <dbReference type="EMBL" id="APH38744.1"/>
    </source>
</evidence>
<dbReference type="Pfam" id="PF00809">
    <property type="entry name" value="Pterin_bind"/>
    <property type="match status" value="1"/>
</dbReference>
<dbReference type="PROSITE" id="PS50972">
    <property type="entry name" value="PTERIN_BINDING"/>
    <property type="match status" value="1"/>
</dbReference>
<dbReference type="GO" id="GO:0004156">
    <property type="term" value="F:dihydropteroate synthase activity"/>
    <property type="evidence" value="ECO:0007669"/>
    <property type="project" value="UniProtKB-EC"/>
</dbReference>
<comment type="catalytic activity">
    <reaction evidence="1">
        <text>(7,8-dihydropterin-6-yl)methyl diphosphate + 4-aminobenzoate = 7,8-dihydropteroate + diphosphate</text>
        <dbReference type="Rhea" id="RHEA:19949"/>
        <dbReference type="ChEBI" id="CHEBI:17836"/>
        <dbReference type="ChEBI" id="CHEBI:17839"/>
        <dbReference type="ChEBI" id="CHEBI:33019"/>
        <dbReference type="ChEBI" id="CHEBI:72950"/>
        <dbReference type="EC" id="2.5.1.15"/>
    </reaction>
</comment>
<evidence type="ECO:0000256" key="7">
    <source>
        <dbReference type="ARBA" id="ARBA00022842"/>
    </source>
</evidence>
<dbReference type="RefSeq" id="WP_072561194.1">
    <property type="nucleotide sequence ID" value="NZ_CP017921.1"/>
</dbReference>
<dbReference type="GO" id="GO:0046656">
    <property type="term" value="P:folic acid biosynthetic process"/>
    <property type="evidence" value="ECO:0007669"/>
    <property type="project" value="UniProtKB-KW"/>
</dbReference>
<dbReference type="InterPro" id="IPR000489">
    <property type="entry name" value="Pterin-binding_dom"/>
</dbReference>
<keyword evidence="13" id="KW-1185">Reference proteome</keyword>
<evidence type="ECO:0000256" key="4">
    <source>
        <dbReference type="ARBA" id="ARBA00012458"/>
    </source>
</evidence>
<dbReference type="EMBL" id="CP017921">
    <property type="protein sequence ID" value="APH38744.1"/>
    <property type="molecule type" value="Genomic_DNA"/>
</dbReference>
<protein>
    <recommendedName>
        <fullName evidence="4">dihydropteroate synthase</fullName>
        <ecNumber evidence="4">2.5.1.15</ecNumber>
    </recommendedName>
</protein>
<proteinExistence type="predicted"/>
<dbReference type="AlphaFoldDB" id="A0A1L3Q1J5"/>
<sequence>MVVDVDICGLKVGDNHPVRLMGVLNLSHESFYKGSVVREDSLIDAASVMLEEGANVLDIGGRSTWPLAEPISKEIERERLLPAIDALAGNVDAVLSVDTVFADIADQCLDRGADLVNDVSGFTIDENMVDVVADHACPAVVMASRKVPGDVLGMDAVMDSLEAIIELCEGKGIDTDRLILDPAIGKWVPEKDPIYDFETFDRFERLQTFGKPVLAALSRKSFIGEVLNKPAAERLYGSLAATAIAVHKGAHIIRTHDVAATTDAVRIAEAIRGRIPCQKAGERQVRMLEITDPDDSVKVMKSLDVTSTGAQVMKNKSVMFNLLVSNITTTEALIIKQEILARGGDACLERNAVSHETENTDLVVMGTLLQLKKLVAKLQGQARNLPQIAAMMDTVLDEYNDVKYRYSSWKFD</sequence>
<evidence type="ECO:0000256" key="8">
    <source>
        <dbReference type="ARBA" id="ARBA00022909"/>
    </source>
</evidence>
<keyword evidence="5 11" id="KW-0808">Transferase</keyword>
<reference evidence="12 14" key="2">
    <citation type="submission" date="2016-10" db="EMBL/GenBank/DDBJ databases">
        <authorList>
            <person name="de Groot N.N."/>
        </authorList>
    </citation>
    <scope>NUCLEOTIDE SEQUENCE [LARGE SCALE GENOMIC DNA]</scope>
    <source>
        <strain evidence="12 14">Z-7982</strain>
    </source>
</reference>
<dbReference type="PANTHER" id="PTHR20941">
    <property type="entry name" value="FOLATE SYNTHESIS PROTEINS"/>
    <property type="match status" value="1"/>
</dbReference>
<dbReference type="PANTHER" id="PTHR20941:SF1">
    <property type="entry name" value="FOLIC ACID SYNTHESIS PROTEIN FOL1"/>
    <property type="match status" value="1"/>
</dbReference>
<dbReference type="SUPFAM" id="SSF51717">
    <property type="entry name" value="Dihydropteroate synthetase-like"/>
    <property type="match status" value="1"/>
</dbReference>
<organism evidence="10 13">
    <name type="scientific">Methanohalophilus halophilus</name>
    <dbReference type="NCBI Taxonomy" id="2177"/>
    <lineage>
        <taxon>Archaea</taxon>
        <taxon>Methanobacteriati</taxon>
        <taxon>Methanobacteriota</taxon>
        <taxon>Stenosarchaea group</taxon>
        <taxon>Methanomicrobia</taxon>
        <taxon>Methanosarcinales</taxon>
        <taxon>Methanosarcinaceae</taxon>
        <taxon>Methanohalophilus</taxon>
    </lineage>
</organism>
<dbReference type="InterPro" id="IPR011005">
    <property type="entry name" value="Dihydropteroate_synth-like_sf"/>
</dbReference>
<evidence type="ECO:0000256" key="5">
    <source>
        <dbReference type="ARBA" id="ARBA00022679"/>
    </source>
</evidence>
<dbReference type="STRING" id="2177.BHR79_04075"/>